<reference evidence="1" key="1">
    <citation type="submission" date="2023-04" db="EMBL/GenBank/DDBJ databases">
        <title>Aspergillus oryzae var. brunneus NBRC 4377.</title>
        <authorList>
            <person name="Ichikawa N."/>
            <person name="Sato H."/>
            <person name="Tonouchi N."/>
        </authorList>
    </citation>
    <scope>NUCLEOTIDE SEQUENCE</scope>
    <source>
        <strain evidence="1">NBRC 4377</strain>
    </source>
</reference>
<proteinExistence type="predicted"/>
<keyword evidence="2" id="KW-1185">Reference proteome</keyword>
<dbReference type="Proteomes" id="UP001165189">
    <property type="component" value="Unassembled WGS sequence"/>
</dbReference>
<comment type="caution">
    <text evidence="1">The sequence shown here is derived from an EMBL/GenBank/DDBJ whole genome shotgun (WGS) entry which is preliminary data.</text>
</comment>
<sequence>MDRPQRSSLSSEAHTLGALALYSRRKTEQRTYNLDPHSGYSSLYLRILRYCKLVPYLLDKILQMQCFLADNRNRGYEQLPVYTGGVQWEV</sequence>
<protein>
    <submittedName>
        <fullName evidence="1">Unnamed protein product</fullName>
    </submittedName>
</protein>
<evidence type="ECO:0000313" key="1">
    <source>
        <dbReference type="EMBL" id="GMG41580.1"/>
    </source>
</evidence>
<evidence type="ECO:0000313" key="2">
    <source>
        <dbReference type="Proteomes" id="UP001165189"/>
    </source>
</evidence>
<name>A0ABQ6KHC1_ASPOZ</name>
<dbReference type="EMBL" id="BSYB01000002">
    <property type="protein sequence ID" value="GMG41580.1"/>
    <property type="molecule type" value="Genomic_DNA"/>
</dbReference>
<gene>
    <name evidence="1" type="ORF">Aory05_000077200</name>
</gene>
<organism evidence="1 2">
    <name type="scientific">Aspergillus oryzae var. brunneus</name>
    <dbReference type="NCBI Taxonomy" id="332754"/>
    <lineage>
        <taxon>Eukaryota</taxon>
        <taxon>Fungi</taxon>
        <taxon>Dikarya</taxon>
        <taxon>Ascomycota</taxon>
        <taxon>Pezizomycotina</taxon>
        <taxon>Eurotiomycetes</taxon>
        <taxon>Eurotiomycetidae</taxon>
        <taxon>Eurotiales</taxon>
        <taxon>Aspergillaceae</taxon>
        <taxon>Aspergillus</taxon>
        <taxon>Aspergillus subgen. Circumdati</taxon>
    </lineage>
</organism>
<accession>A0ABQ6KHC1</accession>